<dbReference type="GO" id="GO:0016757">
    <property type="term" value="F:glycosyltransferase activity"/>
    <property type="evidence" value="ECO:0007669"/>
    <property type="project" value="UniProtKB-KW"/>
</dbReference>
<gene>
    <name evidence="4" type="ORF">DesU5LDRAFT_2523</name>
</gene>
<protein>
    <submittedName>
        <fullName evidence="4">Glycosyltransferase</fullName>
    </submittedName>
</protein>
<dbReference type="PANTHER" id="PTHR12526">
    <property type="entry name" value="GLYCOSYLTRANSFERASE"/>
    <property type="match status" value="1"/>
</dbReference>
<reference evidence="4" key="1">
    <citation type="submission" date="2011-11" db="EMBL/GenBank/DDBJ databases">
        <title>Improved High-Quality Draft sequence of Desulfovibrio sp. U5L.</title>
        <authorList>
            <consortium name="US DOE Joint Genome Institute"/>
            <person name="Lucas S."/>
            <person name="Han J."/>
            <person name="Lapidus A."/>
            <person name="Cheng J.-F."/>
            <person name="Goodwin L."/>
            <person name="Pitluck S."/>
            <person name="Peters L."/>
            <person name="Ovchinnikova G."/>
            <person name="Held B."/>
            <person name="Detter J.C."/>
            <person name="Han C."/>
            <person name="Tapia R."/>
            <person name="Land M."/>
            <person name="Hauser L."/>
            <person name="Kyrpides N."/>
            <person name="Ivanova N."/>
            <person name="Pagani I."/>
            <person name="Gabster J."/>
            <person name="Walker C."/>
            <person name="Stolyar S."/>
            <person name="Stahl D."/>
            <person name="Arkin A."/>
            <person name="Dehal P."/>
            <person name="Hazen T."/>
            <person name="Woyke T."/>
        </authorList>
    </citation>
    <scope>NUCLEOTIDE SEQUENCE [LARGE SCALE GENOMIC DNA]</scope>
    <source>
        <strain evidence="4">U5L</strain>
    </source>
</reference>
<sequence>MRILVCCADWGVPVGGSAGSSVHLRAMAAALSRLGHEVRLLVSNGAGPNPPGLPVATVPHRRLWPAISGLVERARGCPAPAVLKTGGVSAAPAPGAACARDGGAVTDAPAPGAVSWKTRLYYETLPALADRAEECLVHPIAFGRAVSRMLADFAPEAVYERYALCQTGAAGALARAGGRRVPHILEVNASLARERTGQADGWLAGPWRFFAGRQEARLWHGADRVLGVSEALGRRIAEAGADPDRVRVVPNGVDAEAFSPDRPKGALRRLLGLGNGAVLIGWLGALSPGRGAQEFVRLLGQTLPQVPQARGVVIGGGPLDGTCRALARELGLADRVHFTGPVAHDRVPDLLVDLDMAVACYPPQADFYFSPMKVAEYLACGLAVAVGRTGRADQAVTDGVSGLLVDPDVPGAFARALVGLCRDPGLRARLGAGARERALAGPTWLGNARLVEREIETCFEARVAGGGKWA</sequence>
<dbReference type="eggNOG" id="COG0438">
    <property type="taxonomic scope" value="Bacteria"/>
</dbReference>
<feature type="domain" description="Glycosyltransferase subfamily 4-like N-terminal" evidence="3">
    <location>
        <begin position="19"/>
        <end position="252"/>
    </location>
</feature>
<dbReference type="Pfam" id="PF13692">
    <property type="entry name" value="Glyco_trans_1_4"/>
    <property type="match status" value="1"/>
</dbReference>
<evidence type="ECO:0000313" key="4">
    <source>
        <dbReference type="EMBL" id="EIG54179.1"/>
    </source>
</evidence>
<dbReference type="CDD" id="cd03801">
    <property type="entry name" value="GT4_PimA-like"/>
    <property type="match status" value="1"/>
</dbReference>
<keyword evidence="1" id="KW-0328">Glycosyltransferase</keyword>
<name>I2Q323_9BACT</name>
<dbReference type="AlphaFoldDB" id="I2Q323"/>
<proteinExistence type="predicted"/>
<evidence type="ECO:0000256" key="1">
    <source>
        <dbReference type="ARBA" id="ARBA00022676"/>
    </source>
</evidence>
<dbReference type="OrthoDB" id="9803091at2"/>
<dbReference type="EMBL" id="JH600068">
    <property type="protein sequence ID" value="EIG54179.1"/>
    <property type="molecule type" value="Genomic_DNA"/>
</dbReference>
<dbReference type="PANTHER" id="PTHR12526:SF510">
    <property type="entry name" value="D-INOSITOL 3-PHOSPHATE GLYCOSYLTRANSFERASE"/>
    <property type="match status" value="1"/>
</dbReference>
<evidence type="ECO:0000256" key="2">
    <source>
        <dbReference type="ARBA" id="ARBA00022679"/>
    </source>
</evidence>
<dbReference type="InterPro" id="IPR028098">
    <property type="entry name" value="Glyco_trans_4-like_N"/>
</dbReference>
<accession>I2Q323</accession>
<dbReference type="HOGENOM" id="CLU_009583_2_2_7"/>
<keyword evidence="2 4" id="KW-0808">Transferase</keyword>
<dbReference type="SUPFAM" id="SSF53756">
    <property type="entry name" value="UDP-Glycosyltransferase/glycogen phosphorylase"/>
    <property type="match status" value="1"/>
</dbReference>
<dbReference type="Pfam" id="PF13579">
    <property type="entry name" value="Glyco_trans_4_4"/>
    <property type="match status" value="1"/>
</dbReference>
<organism evidence="4">
    <name type="scientific">Desulfovibrio sp. U5L</name>
    <dbReference type="NCBI Taxonomy" id="596152"/>
    <lineage>
        <taxon>Bacteria</taxon>
        <taxon>Pseudomonadati</taxon>
        <taxon>Thermodesulfobacteriota</taxon>
        <taxon>Desulfovibrionia</taxon>
        <taxon>Desulfovibrionales</taxon>
        <taxon>Desulfovibrionaceae</taxon>
        <taxon>Desulfovibrio</taxon>
    </lineage>
</organism>
<evidence type="ECO:0000259" key="3">
    <source>
        <dbReference type="Pfam" id="PF13579"/>
    </source>
</evidence>
<dbReference type="Gene3D" id="3.40.50.2000">
    <property type="entry name" value="Glycogen Phosphorylase B"/>
    <property type="match status" value="3"/>
</dbReference>
<dbReference type="STRING" id="596152.DesU5LDRAFT_2523"/>